<dbReference type="CDD" id="cd03250">
    <property type="entry name" value="ABCC_MRP_domain1"/>
    <property type="match status" value="1"/>
</dbReference>
<dbReference type="FunFam" id="1.20.1560.10:FF:000010">
    <property type="entry name" value="Multidrug resistance-associated ABC transporter"/>
    <property type="match status" value="1"/>
</dbReference>
<keyword evidence="6" id="KW-0547">Nucleotide-binding</keyword>
<dbReference type="PANTHER" id="PTHR24223:SF443">
    <property type="entry name" value="MULTIDRUG-RESISTANCE LIKE PROTEIN 1, ISOFORM I"/>
    <property type="match status" value="1"/>
</dbReference>
<keyword evidence="12" id="KW-0732">Signal</keyword>
<dbReference type="EMBL" id="JALJOR010000002">
    <property type="protein sequence ID" value="KAK9823537.1"/>
    <property type="molecule type" value="Genomic_DNA"/>
</dbReference>
<dbReference type="PROSITE" id="PS50929">
    <property type="entry name" value="ABC_TM1F"/>
    <property type="match status" value="2"/>
</dbReference>
<dbReference type="PROSITE" id="PS50893">
    <property type="entry name" value="ABC_TRANSPORTER_2"/>
    <property type="match status" value="2"/>
</dbReference>
<dbReference type="SUPFAM" id="SSF52540">
    <property type="entry name" value="P-loop containing nucleoside triphosphate hydrolases"/>
    <property type="match status" value="2"/>
</dbReference>
<dbReference type="CDD" id="cd03244">
    <property type="entry name" value="ABCC_MRP_domain2"/>
    <property type="match status" value="1"/>
</dbReference>
<dbReference type="InterPro" id="IPR044726">
    <property type="entry name" value="ABCC_6TM_D2"/>
</dbReference>
<dbReference type="GO" id="GO:0016887">
    <property type="term" value="F:ATP hydrolysis activity"/>
    <property type="evidence" value="ECO:0007669"/>
    <property type="project" value="InterPro"/>
</dbReference>
<dbReference type="InterPro" id="IPR003593">
    <property type="entry name" value="AAA+_ATPase"/>
</dbReference>
<dbReference type="Pfam" id="PF00664">
    <property type="entry name" value="ABC_membrane"/>
    <property type="match status" value="2"/>
</dbReference>
<accession>A0AAW1QQ32</accession>
<evidence type="ECO:0000256" key="6">
    <source>
        <dbReference type="ARBA" id="ARBA00022741"/>
    </source>
</evidence>
<evidence type="ECO:0000256" key="9">
    <source>
        <dbReference type="ARBA" id="ARBA00023136"/>
    </source>
</evidence>
<evidence type="ECO:0000256" key="8">
    <source>
        <dbReference type="ARBA" id="ARBA00022989"/>
    </source>
</evidence>
<evidence type="ECO:0000256" key="4">
    <source>
        <dbReference type="ARBA" id="ARBA00022692"/>
    </source>
</evidence>
<dbReference type="Proteomes" id="UP001489004">
    <property type="component" value="Unassembled WGS sequence"/>
</dbReference>
<feature type="domain" description="ABC transporter" evidence="13">
    <location>
        <begin position="364"/>
        <end position="584"/>
    </location>
</feature>
<feature type="domain" description="ABC transmembrane type-1" evidence="14">
    <location>
        <begin position="102"/>
        <end position="386"/>
    </location>
</feature>
<evidence type="ECO:0000259" key="13">
    <source>
        <dbReference type="PROSITE" id="PS50893"/>
    </source>
</evidence>
<evidence type="ECO:0000256" key="2">
    <source>
        <dbReference type="ARBA" id="ARBA00009726"/>
    </source>
</evidence>
<keyword evidence="7" id="KW-0067">ATP-binding</keyword>
<keyword evidence="8 11" id="KW-1133">Transmembrane helix</keyword>
<evidence type="ECO:0000256" key="1">
    <source>
        <dbReference type="ARBA" id="ARBA00004128"/>
    </source>
</evidence>
<dbReference type="InterPro" id="IPR003439">
    <property type="entry name" value="ABC_transporter-like_ATP-bd"/>
</dbReference>
<dbReference type="CDD" id="cd18580">
    <property type="entry name" value="ABC_6TM_ABCC_D2"/>
    <property type="match status" value="1"/>
</dbReference>
<dbReference type="GO" id="GO:0005774">
    <property type="term" value="C:vacuolar membrane"/>
    <property type="evidence" value="ECO:0007669"/>
    <property type="project" value="UniProtKB-SubCell"/>
</dbReference>
<dbReference type="SMART" id="SM00382">
    <property type="entry name" value="AAA"/>
    <property type="match status" value="2"/>
</dbReference>
<dbReference type="InterPro" id="IPR027417">
    <property type="entry name" value="P-loop_NTPase"/>
</dbReference>
<feature type="transmembrane region" description="Helical" evidence="11">
    <location>
        <begin position="243"/>
        <end position="263"/>
    </location>
</feature>
<evidence type="ECO:0000256" key="7">
    <source>
        <dbReference type="ARBA" id="ARBA00022840"/>
    </source>
</evidence>
<dbReference type="PANTHER" id="PTHR24223">
    <property type="entry name" value="ATP-BINDING CASSETTE SUB-FAMILY C"/>
    <property type="match status" value="1"/>
</dbReference>
<evidence type="ECO:0000259" key="14">
    <source>
        <dbReference type="PROSITE" id="PS50929"/>
    </source>
</evidence>
<dbReference type="GO" id="GO:0005524">
    <property type="term" value="F:ATP binding"/>
    <property type="evidence" value="ECO:0007669"/>
    <property type="project" value="UniProtKB-KW"/>
</dbReference>
<feature type="transmembrane region" description="Helical" evidence="11">
    <location>
        <begin position="215"/>
        <end position="237"/>
    </location>
</feature>
<evidence type="ECO:0000256" key="12">
    <source>
        <dbReference type="SAM" id="SignalP"/>
    </source>
</evidence>
<dbReference type="PROSITE" id="PS00211">
    <property type="entry name" value="ABC_TRANSPORTER_1"/>
    <property type="match status" value="1"/>
</dbReference>
<dbReference type="GO" id="GO:0140359">
    <property type="term" value="F:ABC-type transporter activity"/>
    <property type="evidence" value="ECO:0007669"/>
    <property type="project" value="InterPro"/>
</dbReference>
<evidence type="ECO:0000256" key="10">
    <source>
        <dbReference type="SAM" id="MobiDB-lite"/>
    </source>
</evidence>
<feature type="transmembrane region" description="Helical" evidence="11">
    <location>
        <begin position="720"/>
        <end position="744"/>
    </location>
</feature>
<dbReference type="InterPro" id="IPR017871">
    <property type="entry name" value="ABC_transporter-like_CS"/>
</dbReference>
<evidence type="ECO:0000313" key="15">
    <source>
        <dbReference type="EMBL" id="KAK9823537.1"/>
    </source>
</evidence>
<feature type="signal peptide" evidence="12">
    <location>
        <begin position="1"/>
        <end position="30"/>
    </location>
</feature>
<dbReference type="InterPro" id="IPR044746">
    <property type="entry name" value="ABCC_6TM_D1"/>
</dbReference>
<dbReference type="Gene3D" id="1.20.1560.10">
    <property type="entry name" value="ABC transporter type 1, transmembrane domain"/>
    <property type="match status" value="2"/>
</dbReference>
<organism evidence="15 16">
    <name type="scientific">[Myrmecia] bisecta</name>
    <dbReference type="NCBI Taxonomy" id="41462"/>
    <lineage>
        <taxon>Eukaryota</taxon>
        <taxon>Viridiplantae</taxon>
        <taxon>Chlorophyta</taxon>
        <taxon>core chlorophytes</taxon>
        <taxon>Trebouxiophyceae</taxon>
        <taxon>Trebouxiales</taxon>
        <taxon>Trebouxiaceae</taxon>
        <taxon>Myrmecia</taxon>
    </lineage>
</organism>
<feature type="compositionally biased region" description="Basic and acidic residues" evidence="10">
    <location>
        <begin position="585"/>
        <end position="606"/>
    </location>
</feature>
<feature type="transmembrane region" description="Helical" evidence="11">
    <location>
        <begin position="99"/>
        <end position="120"/>
    </location>
</feature>
<dbReference type="InterPro" id="IPR036640">
    <property type="entry name" value="ABC1_TM_sf"/>
</dbReference>
<feature type="transmembrane region" description="Helical" evidence="11">
    <location>
        <begin position="814"/>
        <end position="833"/>
    </location>
</feature>
<dbReference type="Gene3D" id="3.40.50.300">
    <property type="entry name" value="P-loop containing nucleotide triphosphate hydrolases"/>
    <property type="match status" value="2"/>
</dbReference>
<keyword evidence="5" id="KW-0677">Repeat</keyword>
<dbReference type="FunFam" id="3.40.50.300:FF:000997">
    <property type="entry name" value="Multidrug resistance-associated protein 1"/>
    <property type="match status" value="1"/>
</dbReference>
<keyword evidence="3" id="KW-0813">Transport</keyword>
<feature type="transmembrane region" description="Helical" evidence="11">
    <location>
        <begin position="330"/>
        <end position="350"/>
    </location>
</feature>
<feature type="domain" description="ABC transporter" evidence="13">
    <location>
        <begin position="1047"/>
        <end position="1281"/>
    </location>
</feature>
<proteinExistence type="inferred from homology"/>
<evidence type="ECO:0000313" key="16">
    <source>
        <dbReference type="Proteomes" id="UP001489004"/>
    </source>
</evidence>
<sequence length="1286" mass="140568">MDAPTWTGSRSPVSRLLLLWFSPLLKLGYQRPLQQDDCAPLEPHLQAASVYPALAKAWQQRLEDATYSDQGATIVEKLHSGTEAWLLAGTLLRLHWRRVAPAVSLQLLGSALAFSGPLLLHQLVVFMQAEGRQSAEEVTQAYGMVVLMCLLPAVAALCTAHGWCRLIAVQASVRAQLTCTLFRKAMQLSNRSRQQMELGKIVNLMSADATTVTNFFNGPCTLLIVSPLTIVTALVLLWFQISWAALIGLGVLSLSTPTAHQLVRRLSRVRKQMLVHTDERIKKMNQLLAGIRVLKLYAWEAAQEAAVLVARREELGQLRQAIRFRLGMNLLHFTSPIIAAVCSFGVYGAVAGDQFTAPRIFAAIALFSLIRAPLTRLPFSLVQATNAWVSLKRLSQVASGKSSLLSALLGDMELHGGCVQRGGSVAYVGQQAWIAHESLQDNILFGRPFVQRAWEQCVHACCLDSDLKMLPGGAATEIGEKGINLSGGQKQRVSLARAVYQDADLYLMDDPLSAVDVHVGKHIFDHCIMGALRHKTRVLVTNQLQYLAAADQDLNKMEVAITLTEERPHQSSGHEAVPEGSATGHADDSSDKGGNDSDPDEGRPLLERATLSSAAGTTAGTAGRNGSVPRGAGAGGGKAGGLMTKEDREVGQVRLHVYQRYFGRAYGLPSLVTILLLWSGEQSLRLLTNWWLARWTGAETDHHRLKAQGIPAPSPRNHFIAGYFCFAMVLVVCTAIRLAVNLLAAWRAARRIHQETLHAVTRAPVSFFDTTPTGRILNRFARDLDDMDYMLPQSITQLGNCLVQLAASFTFVCILQPAFLLGLLPLLTLYYFLQRFYRRSSVELLRLEAVSRSPMYAGFSESLSGVETIRAYGRVEHFAARHDSQVNANNRAYWGLRMAEQWLSMRLDLIGATLVLLAAGLAVAARNRVAAVLLALGLAEVLDATQFLKQAVQAAANFEGRLASVERLLAYQELLKRAVWAAAKFAGQLTSVERLLAYQEAGQSAANFEGRLTSVKRLLAYQEVPQEAPRSIEGRQPPPDWPLLGALSYQGVWMRYRPTLEPVLKAVSFSVAGGEKIGIVGRTGCGKSSLILTLFRIVEPYAGTVTLDGLNLLSLGLDDVRGRLAAIPQDPLLFSGSVRSNLDPYSRYTDSELWAALGQVALKEVVAAHPQGLSATVAEGGDNWSVGQRQLLCVARALLRRPVLLVLDEATASVDGQTDALIQRTLRANFQRSTVLTIAHRLNTIMDSDKVLVLEAGRVVEFDTVARLQQDMASAFHGMISQAYTH</sequence>
<name>A0AAW1QQ32_9CHLO</name>
<comment type="caution">
    <text evidence="15">The sequence shown here is derived from an EMBL/GenBank/DDBJ whole genome shotgun (WGS) entry which is preliminary data.</text>
</comment>
<evidence type="ECO:0000256" key="5">
    <source>
        <dbReference type="ARBA" id="ARBA00022737"/>
    </source>
</evidence>
<feature type="chain" id="PRO_5043654417" evidence="12">
    <location>
        <begin position="31"/>
        <end position="1286"/>
    </location>
</feature>
<dbReference type="FunFam" id="3.40.50.300:FF:000163">
    <property type="entry name" value="Multidrug resistance-associated protein member 4"/>
    <property type="match status" value="1"/>
</dbReference>
<keyword evidence="16" id="KW-1185">Reference proteome</keyword>
<keyword evidence="9 11" id="KW-0472">Membrane</keyword>
<dbReference type="CDD" id="cd18579">
    <property type="entry name" value="ABC_6TM_ABCC_D1"/>
    <property type="match status" value="1"/>
</dbReference>
<dbReference type="SUPFAM" id="SSF90123">
    <property type="entry name" value="ABC transporter transmembrane region"/>
    <property type="match status" value="2"/>
</dbReference>
<dbReference type="InterPro" id="IPR050173">
    <property type="entry name" value="ABC_transporter_C-like"/>
</dbReference>
<feature type="transmembrane region" description="Helical" evidence="11">
    <location>
        <begin position="140"/>
        <end position="164"/>
    </location>
</feature>
<keyword evidence="4 11" id="KW-0812">Transmembrane</keyword>
<reference evidence="15 16" key="1">
    <citation type="journal article" date="2024" name="Nat. Commun.">
        <title>Phylogenomics reveals the evolutionary origins of lichenization in chlorophyte algae.</title>
        <authorList>
            <person name="Puginier C."/>
            <person name="Libourel C."/>
            <person name="Otte J."/>
            <person name="Skaloud P."/>
            <person name="Haon M."/>
            <person name="Grisel S."/>
            <person name="Petersen M."/>
            <person name="Berrin J.G."/>
            <person name="Delaux P.M."/>
            <person name="Dal Grande F."/>
            <person name="Keller J."/>
        </authorList>
    </citation>
    <scope>NUCLEOTIDE SEQUENCE [LARGE SCALE GENOMIC DNA]</scope>
    <source>
        <strain evidence="15 16">SAG 2043</strain>
    </source>
</reference>
<feature type="region of interest" description="Disordered" evidence="10">
    <location>
        <begin position="565"/>
        <end position="643"/>
    </location>
</feature>
<gene>
    <name evidence="15" type="ORF">WJX72_003514</name>
</gene>
<dbReference type="Pfam" id="PF00005">
    <property type="entry name" value="ABC_tran"/>
    <property type="match status" value="2"/>
</dbReference>
<comment type="similarity">
    <text evidence="2">Belongs to the ABC transporter superfamily. ABCC family. Conjugate transporter (TC 3.A.1.208) subfamily.</text>
</comment>
<protein>
    <submittedName>
        <fullName evidence="15">Uncharacterized protein</fullName>
    </submittedName>
</protein>
<comment type="subcellular location">
    <subcellularLocation>
        <location evidence="1">Vacuole membrane</location>
        <topology evidence="1">Multi-pass membrane protein</topology>
    </subcellularLocation>
</comment>
<evidence type="ECO:0000256" key="3">
    <source>
        <dbReference type="ARBA" id="ARBA00022448"/>
    </source>
</evidence>
<dbReference type="InterPro" id="IPR011527">
    <property type="entry name" value="ABC1_TM_dom"/>
</dbReference>
<feature type="domain" description="ABC transmembrane type-1" evidence="14">
    <location>
        <begin position="684"/>
        <end position="923"/>
    </location>
</feature>
<evidence type="ECO:0000256" key="11">
    <source>
        <dbReference type="SAM" id="Phobius"/>
    </source>
</evidence>